<organism evidence="6 7">
    <name type="scientific">Ephemeroptericola cinctiostellae</name>
    <dbReference type="NCBI Taxonomy" id="2268024"/>
    <lineage>
        <taxon>Bacteria</taxon>
        <taxon>Pseudomonadati</taxon>
        <taxon>Pseudomonadota</taxon>
        <taxon>Betaproteobacteria</taxon>
        <taxon>Burkholderiales</taxon>
        <taxon>Burkholderiaceae</taxon>
        <taxon>Ephemeroptericola</taxon>
    </lineage>
</organism>
<dbReference type="GO" id="GO:0000976">
    <property type="term" value="F:transcription cis-regulatory region binding"/>
    <property type="evidence" value="ECO:0007669"/>
    <property type="project" value="TreeGrafter"/>
</dbReference>
<dbReference type="InterPro" id="IPR009057">
    <property type="entry name" value="Homeodomain-like_sf"/>
</dbReference>
<dbReference type="SUPFAM" id="SSF46689">
    <property type="entry name" value="Homeodomain-like"/>
    <property type="match status" value="1"/>
</dbReference>
<dbReference type="SUPFAM" id="SSF48498">
    <property type="entry name" value="Tetracyclin repressor-like, C-terminal domain"/>
    <property type="match status" value="1"/>
</dbReference>
<feature type="DNA-binding region" description="H-T-H motif" evidence="3">
    <location>
        <begin position="41"/>
        <end position="60"/>
    </location>
</feature>
<accession>A0A345D847</accession>
<dbReference type="NCBIfam" id="NF007015">
    <property type="entry name" value="PRK09480.1"/>
    <property type="match status" value="1"/>
</dbReference>
<dbReference type="PANTHER" id="PTHR30055:SF183">
    <property type="entry name" value="NUCLEOID OCCLUSION FACTOR SLMA"/>
    <property type="match status" value="1"/>
</dbReference>
<evidence type="ECO:0000256" key="2">
    <source>
        <dbReference type="ARBA" id="ARBA00023125"/>
    </source>
</evidence>
<dbReference type="PANTHER" id="PTHR30055">
    <property type="entry name" value="HTH-TYPE TRANSCRIPTIONAL REGULATOR RUTR"/>
    <property type="match status" value="1"/>
</dbReference>
<dbReference type="InterPro" id="IPR001647">
    <property type="entry name" value="HTH_TetR"/>
</dbReference>
<evidence type="ECO:0000259" key="5">
    <source>
        <dbReference type="PROSITE" id="PS50977"/>
    </source>
</evidence>
<feature type="coiled-coil region" evidence="4">
    <location>
        <begin position="119"/>
        <end position="146"/>
    </location>
</feature>
<dbReference type="InterPro" id="IPR054580">
    <property type="entry name" value="SlmA-like_C"/>
</dbReference>
<evidence type="ECO:0000256" key="1">
    <source>
        <dbReference type="ARBA" id="ARBA00023054"/>
    </source>
</evidence>
<dbReference type="PROSITE" id="PS50977">
    <property type="entry name" value="HTH_TETR_2"/>
    <property type="match status" value="1"/>
</dbReference>
<dbReference type="Proteomes" id="UP000252182">
    <property type="component" value="Chromosome"/>
</dbReference>
<dbReference type="Pfam" id="PF00440">
    <property type="entry name" value="TetR_N"/>
    <property type="match status" value="1"/>
</dbReference>
<dbReference type="AlphaFoldDB" id="A0A345D847"/>
<gene>
    <name evidence="6" type="primary">slmA</name>
    <name evidence="6" type="ORF">DTO96_100244</name>
</gene>
<proteinExistence type="predicted"/>
<evidence type="ECO:0000256" key="4">
    <source>
        <dbReference type="SAM" id="Coils"/>
    </source>
</evidence>
<dbReference type="Gene3D" id="1.10.357.10">
    <property type="entry name" value="Tetracycline Repressor, domain 2"/>
    <property type="match status" value="1"/>
</dbReference>
<evidence type="ECO:0000256" key="3">
    <source>
        <dbReference type="PROSITE-ProRule" id="PRU00335"/>
    </source>
</evidence>
<feature type="domain" description="HTH tetR-type" evidence="5">
    <location>
        <begin position="18"/>
        <end position="78"/>
    </location>
</feature>
<dbReference type="GO" id="GO:0003700">
    <property type="term" value="F:DNA-binding transcription factor activity"/>
    <property type="evidence" value="ECO:0007669"/>
    <property type="project" value="TreeGrafter"/>
</dbReference>
<evidence type="ECO:0000313" key="7">
    <source>
        <dbReference type="Proteomes" id="UP000252182"/>
    </source>
</evidence>
<evidence type="ECO:0000313" key="6">
    <source>
        <dbReference type="EMBL" id="AXF84535.1"/>
    </source>
</evidence>
<keyword evidence="2 3" id="KW-0238">DNA-binding</keyword>
<sequence length="205" mass="22877">MDELPEQDTAKKTRPAKGERRIQILQTLAHMLENPAGDKITTAGLAKSLGVSEAALYRHFASKAQMFEGLIEFIESSLFGLLNQIAASDVPANEQLKKMVLVLLVFAQKNPGMARVMIGDALVNEHERLQQRITQLIERLSATLKQTLRNAAAEGLWMPAVDVGVYSDVLMSWVVGRWHGFVRSGFKRMPDDAYDAAWFTLNPMH</sequence>
<name>A0A345D847_9BURK</name>
<dbReference type="InterPro" id="IPR050109">
    <property type="entry name" value="HTH-type_TetR-like_transc_reg"/>
</dbReference>
<dbReference type="KEGG" id="hyf:DTO96_100244"/>
<keyword evidence="7" id="KW-1185">Reference proteome</keyword>
<dbReference type="Pfam" id="PF22276">
    <property type="entry name" value="SlmA-like_C"/>
    <property type="match status" value="1"/>
</dbReference>
<dbReference type="EMBL" id="CP031124">
    <property type="protein sequence ID" value="AXF84535.1"/>
    <property type="molecule type" value="Genomic_DNA"/>
</dbReference>
<dbReference type="InterPro" id="IPR036271">
    <property type="entry name" value="Tet_transcr_reg_TetR-rel_C_sf"/>
</dbReference>
<dbReference type="RefSeq" id="WP_114561824.1">
    <property type="nucleotide sequence ID" value="NZ_CP031124.1"/>
</dbReference>
<protein>
    <submittedName>
        <fullName evidence="6">Nucleoid occlusion factor SlmA</fullName>
    </submittedName>
</protein>
<keyword evidence="1 4" id="KW-0175">Coiled coil</keyword>
<dbReference type="OrthoDB" id="9179041at2"/>
<reference evidence="7" key="1">
    <citation type="submission" date="2018-07" db="EMBL/GenBank/DDBJ databases">
        <authorList>
            <person name="Kim H."/>
        </authorList>
    </citation>
    <scope>NUCLEOTIDE SEQUENCE [LARGE SCALE GENOMIC DNA]</scope>
    <source>
        <strain evidence="7">F02</strain>
    </source>
</reference>